<accession>A0A0V0IQG4</accession>
<dbReference type="PANTHER" id="PTHR14464">
    <property type="entry name" value="EXONUCLEASE V"/>
    <property type="match status" value="1"/>
</dbReference>
<dbReference type="GO" id="GO:0036297">
    <property type="term" value="P:interstrand cross-link repair"/>
    <property type="evidence" value="ECO:0007669"/>
    <property type="project" value="TreeGrafter"/>
</dbReference>
<organism evidence="2">
    <name type="scientific">Solanum chacoense</name>
    <name type="common">Chaco potato</name>
    <dbReference type="NCBI Taxonomy" id="4108"/>
    <lineage>
        <taxon>Eukaryota</taxon>
        <taxon>Viridiplantae</taxon>
        <taxon>Streptophyta</taxon>
        <taxon>Embryophyta</taxon>
        <taxon>Tracheophyta</taxon>
        <taxon>Spermatophyta</taxon>
        <taxon>Magnoliopsida</taxon>
        <taxon>eudicotyledons</taxon>
        <taxon>Gunneridae</taxon>
        <taxon>Pentapetalae</taxon>
        <taxon>asterids</taxon>
        <taxon>lamiids</taxon>
        <taxon>Solanales</taxon>
        <taxon>Solanaceae</taxon>
        <taxon>Solanoideae</taxon>
        <taxon>Solaneae</taxon>
        <taxon>Solanum</taxon>
    </lineage>
</organism>
<evidence type="ECO:0000256" key="1">
    <source>
        <dbReference type="ARBA" id="ARBA00009797"/>
    </source>
</evidence>
<dbReference type="PANTHER" id="PTHR14464:SF4">
    <property type="entry name" value="EXONUCLEASE V"/>
    <property type="match status" value="1"/>
</dbReference>
<sequence>MVGVIDEIRMPKGQSDVYPMLVDTKTRVQASLPREPQRRNGRLQLMCYKHLWDSLVANDFPPANSLSSSLLLLITFYLHKSEKVQLKL</sequence>
<dbReference type="GO" id="GO:0005634">
    <property type="term" value="C:nucleus"/>
    <property type="evidence" value="ECO:0007669"/>
    <property type="project" value="TreeGrafter"/>
</dbReference>
<dbReference type="AlphaFoldDB" id="A0A0V0IQG4"/>
<proteinExistence type="inferred from homology"/>
<dbReference type="Pfam" id="PF09810">
    <property type="entry name" value="Exo5"/>
    <property type="match status" value="1"/>
</dbReference>
<comment type="similarity">
    <text evidence="1">Belongs to the EXO5 family.</text>
</comment>
<dbReference type="GO" id="GO:0045145">
    <property type="term" value="F:single-stranded DNA 5'-3' DNA exonuclease activity"/>
    <property type="evidence" value="ECO:0007669"/>
    <property type="project" value="InterPro"/>
</dbReference>
<dbReference type="EMBL" id="GEDG01003592">
    <property type="protein sequence ID" value="JAP34814.1"/>
    <property type="molecule type" value="Transcribed_RNA"/>
</dbReference>
<evidence type="ECO:0000313" key="2">
    <source>
        <dbReference type="EMBL" id="JAP34814.1"/>
    </source>
</evidence>
<dbReference type="InterPro" id="IPR019190">
    <property type="entry name" value="EXOV"/>
</dbReference>
<protein>
    <submittedName>
        <fullName evidence="2">Putative ovule protein</fullName>
    </submittedName>
</protein>
<name>A0A0V0IQG4_SOLCH</name>
<reference evidence="2" key="1">
    <citation type="submission" date="2015-12" db="EMBL/GenBank/DDBJ databases">
        <title>Gene expression during late stages of embryo sac development: a critical building block for successful pollen-pistil interactions.</title>
        <authorList>
            <person name="Liu Y."/>
            <person name="Joly V."/>
            <person name="Sabar M."/>
            <person name="Matton D.P."/>
        </authorList>
    </citation>
    <scope>NUCLEOTIDE SEQUENCE</scope>
</reference>